<protein>
    <submittedName>
        <fullName evidence="1">Uncharacterized protein</fullName>
    </submittedName>
</protein>
<gene>
    <name evidence="1" type="ORF">METZ01_LOCUS182264</name>
</gene>
<dbReference type="EMBL" id="UINC01036049">
    <property type="protein sequence ID" value="SVB29410.1"/>
    <property type="molecule type" value="Genomic_DNA"/>
</dbReference>
<name>A0A382CTD0_9ZZZZ</name>
<organism evidence="1">
    <name type="scientific">marine metagenome</name>
    <dbReference type="NCBI Taxonomy" id="408172"/>
    <lineage>
        <taxon>unclassified sequences</taxon>
        <taxon>metagenomes</taxon>
        <taxon>ecological metagenomes</taxon>
    </lineage>
</organism>
<proteinExistence type="predicted"/>
<accession>A0A382CTD0</accession>
<reference evidence="1" key="1">
    <citation type="submission" date="2018-05" db="EMBL/GenBank/DDBJ databases">
        <authorList>
            <person name="Lanie J.A."/>
            <person name="Ng W.-L."/>
            <person name="Kazmierczak K.M."/>
            <person name="Andrzejewski T.M."/>
            <person name="Davidsen T.M."/>
            <person name="Wayne K.J."/>
            <person name="Tettelin H."/>
            <person name="Glass J.I."/>
            <person name="Rusch D."/>
            <person name="Podicherti R."/>
            <person name="Tsui H.-C.T."/>
            <person name="Winkler M.E."/>
        </authorList>
    </citation>
    <scope>NUCLEOTIDE SEQUENCE</scope>
</reference>
<dbReference type="AlphaFoldDB" id="A0A382CTD0"/>
<sequence length="32" mass="3248">MSSPVSLFKTAAVVVDPKKRQSPPKGALPGGP</sequence>
<evidence type="ECO:0000313" key="1">
    <source>
        <dbReference type="EMBL" id="SVB29410.1"/>
    </source>
</evidence>